<name>A0A3L9LZN3_9FLAO</name>
<comment type="caution">
    <text evidence="1">The sequence shown here is derived from an EMBL/GenBank/DDBJ whole genome shotgun (WGS) entry which is preliminary data.</text>
</comment>
<gene>
    <name evidence="1" type="ORF">EAH69_13795</name>
</gene>
<evidence type="ECO:0008006" key="3">
    <source>
        <dbReference type="Google" id="ProtNLM"/>
    </source>
</evidence>
<reference evidence="1 2" key="1">
    <citation type="submission" date="2018-10" db="EMBL/GenBank/DDBJ databases">
        <authorList>
            <person name="Chen X."/>
        </authorList>
    </citation>
    <scope>NUCLEOTIDE SEQUENCE [LARGE SCALE GENOMIC DNA]</scope>
    <source>
        <strain evidence="1 2">YIM 102668</strain>
    </source>
</reference>
<dbReference type="EMBL" id="RDOJ01000039">
    <property type="protein sequence ID" value="RLZ06367.1"/>
    <property type="molecule type" value="Genomic_DNA"/>
</dbReference>
<accession>A0A3L9LZN3</accession>
<dbReference type="AlphaFoldDB" id="A0A3L9LZN3"/>
<feature type="non-terminal residue" evidence="1">
    <location>
        <position position="432"/>
    </location>
</feature>
<sequence>MRIKLKNGILSAFILLLTNIVYSQTLNEGYKEVTINYTSIGTGTNVVNWTQNGINFKSINVENRGLGSVFQNFYQGMAFSGNSSVVYNATSSGLIKKIEAQVFQNFANLSNKSNFKLYTSNIADGREFDNGLRTSSGITSLITWDLSSNIERDYFVIKNEDAKEARLIYIKLTLLESTIWNGTSWTNGRPNSKVKAIIRGGYNSGFADANGKVVAKSVIIESDITIPKGITIESVNEFNNSLNKNVIFEDKSYFLQTNPLALNIGDVSFKVKSQKMKRNDMTHWSSPVTGQYIRAFSPETLYNRFWYYNETTSNYKTVFTSANSSDVKFEAGKGVAIRLKHGVAVDFEESIVGEFKGVLNNGEVKVAVNKTETSNGFNFVGNPYPSNINLKEFFNQNQSVDKIFIWTPYFKIDDKNFGNNYITVNRDGVVSP</sequence>
<proteinExistence type="predicted"/>
<keyword evidence="2" id="KW-1185">Reference proteome</keyword>
<evidence type="ECO:0000313" key="1">
    <source>
        <dbReference type="EMBL" id="RLZ06367.1"/>
    </source>
</evidence>
<evidence type="ECO:0000313" key="2">
    <source>
        <dbReference type="Proteomes" id="UP000275348"/>
    </source>
</evidence>
<organism evidence="1 2">
    <name type="scientific">Faecalibacter macacae</name>
    <dbReference type="NCBI Taxonomy" id="1859289"/>
    <lineage>
        <taxon>Bacteria</taxon>
        <taxon>Pseudomonadati</taxon>
        <taxon>Bacteroidota</taxon>
        <taxon>Flavobacteriia</taxon>
        <taxon>Flavobacteriales</taxon>
        <taxon>Weeksellaceae</taxon>
        <taxon>Faecalibacter</taxon>
    </lineage>
</organism>
<protein>
    <recommendedName>
        <fullName evidence="3">T9SS C-terminal target domain-containing protein</fullName>
    </recommendedName>
</protein>
<dbReference type="OrthoDB" id="1652165at2"/>
<dbReference type="Proteomes" id="UP000275348">
    <property type="component" value="Unassembled WGS sequence"/>
</dbReference>
<dbReference type="RefSeq" id="WP_147439160.1">
    <property type="nucleotide sequence ID" value="NZ_RDOJ01000039.1"/>
</dbReference>